<feature type="transmembrane region" description="Helical" evidence="1">
    <location>
        <begin position="21"/>
        <end position="43"/>
    </location>
</feature>
<dbReference type="InterPro" id="IPR007349">
    <property type="entry name" value="DUF418"/>
</dbReference>
<feature type="transmembrane region" description="Helical" evidence="1">
    <location>
        <begin position="63"/>
        <end position="81"/>
    </location>
</feature>
<comment type="caution">
    <text evidence="3">The sequence shown here is derived from an EMBL/GenBank/DDBJ whole genome shotgun (WGS) entry which is preliminary data.</text>
</comment>
<evidence type="ECO:0000313" key="3">
    <source>
        <dbReference type="EMBL" id="GAA0592913.1"/>
    </source>
</evidence>
<feature type="transmembrane region" description="Helical" evidence="1">
    <location>
        <begin position="241"/>
        <end position="264"/>
    </location>
</feature>
<accession>A0ABP3QKY3</accession>
<proteinExistence type="predicted"/>
<feature type="transmembrane region" description="Helical" evidence="1">
    <location>
        <begin position="284"/>
        <end position="303"/>
    </location>
</feature>
<organism evidence="3 4">
    <name type="scientific">Virgibacillus siamensis</name>
    <dbReference type="NCBI Taxonomy" id="480071"/>
    <lineage>
        <taxon>Bacteria</taxon>
        <taxon>Bacillati</taxon>
        <taxon>Bacillota</taxon>
        <taxon>Bacilli</taxon>
        <taxon>Bacillales</taxon>
        <taxon>Bacillaceae</taxon>
        <taxon>Virgibacillus</taxon>
    </lineage>
</organism>
<keyword evidence="1" id="KW-0812">Transmembrane</keyword>
<gene>
    <name evidence="3" type="ORF">GCM10009001_06270</name>
</gene>
<name>A0ABP3QKY3_9BACI</name>
<keyword evidence="4" id="KW-1185">Reference proteome</keyword>
<protein>
    <submittedName>
        <fullName evidence="3">DUF418 domain-containing protein</fullName>
    </submittedName>
</protein>
<dbReference type="PANTHER" id="PTHR30590">
    <property type="entry name" value="INNER MEMBRANE PROTEIN"/>
    <property type="match status" value="1"/>
</dbReference>
<feature type="domain" description="DUF418" evidence="2">
    <location>
        <begin position="228"/>
        <end position="382"/>
    </location>
</feature>
<dbReference type="Pfam" id="PF04235">
    <property type="entry name" value="DUF418"/>
    <property type="match status" value="1"/>
</dbReference>
<feature type="transmembrane region" description="Helical" evidence="1">
    <location>
        <begin position="207"/>
        <end position="229"/>
    </location>
</feature>
<dbReference type="RefSeq" id="WP_343810232.1">
    <property type="nucleotide sequence ID" value="NZ_BAAADS010000003.1"/>
</dbReference>
<evidence type="ECO:0000256" key="1">
    <source>
        <dbReference type="SAM" id="Phobius"/>
    </source>
</evidence>
<evidence type="ECO:0000313" key="4">
    <source>
        <dbReference type="Proteomes" id="UP001500866"/>
    </source>
</evidence>
<feature type="transmembrane region" description="Helical" evidence="1">
    <location>
        <begin position="342"/>
        <end position="363"/>
    </location>
</feature>
<evidence type="ECO:0000259" key="2">
    <source>
        <dbReference type="Pfam" id="PF04235"/>
    </source>
</evidence>
<dbReference type="EMBL" id="BAAADS010000003">
    <property type="protein sequence ID" value="GAA0592913.1"/>
    <property type="molecule type" value="Genomic_DNA"/>
</dbReference>
<keyword evidence="1" id="KW-1133">Transmembrane helix</keyword>
<dbReference type="PANTHER" id="PTHR30590:SF2">
    <property type="entry name" value="INNER MEMBRANE PROTEIN"/>
    <property type="match status" value="1"/>
</dbReference>
<keyword evidence="1" id="KW-0472">Membrane</keyword>
<dbReference type="Proteomes" id="UP001500866">
    <property type="component" value="Unassembled WGS sequence"/>
</dbReference>
<sequence>MNTVTPTKGSERLTWIDAARGFAIFGIFIVNIGAFSAPYFLYGGAEEAWTSPIDQFIQNFKDVFFQASFYTLFSVLFGFGFQMMKERVIDKGINAKLFLLRRLIILIGFGLIHAFLIWSGDILLSYGIIGLFLIAFIHRKNITLLVWALMLLGSSAAYFTMYLFSFRAYLGYANYQEIRRAMESYTSNDLSVILSQNLHDWLYSNGLFTYFLLLMTLLPMFLFGMLIARKRLLHKPESNKHVLWICWSVSLLFFTALKWGPYLYGNPEWFNFIQDNVGGTASALFYLFSITLLHQSVFGAKLLKPFSHVGRMSLTNYMLQSVIQFILFYGVGFGLYGSVTPGISIAIVVLVFSLQAVLSRWWMAKFRFGPLEWVWRSLTYKKKQPMRKVLVQGVDG</sequence>
<feature type="transmembrane region" description="Helical" evidence="1">
    <location>
        <begin position="144"/>
        <end position="164"/>
    </location>
</feature>
<feature type="transmembrane region" description="Helical" evidence="1">
    <location>
        <begin position="93"/>
        <end position="116"/>
    </location>
</feature>
<feature type="transmembrane region" description="Helical" evidence="1">
    <location>
        <begin position="122"/>
        <end position="137"/>
    </location>
</feature>
<feature type="transmembrane region" description="Helical" evidence="1">
    <location>
        <begin position="315"/>
        <end position="336"/>
    </location>
</feature>
<reference evidence="4" key="1">
    <citation type="journal article" date="2019" name="Int. J. Syst. Evol. Microbiol.">
        <title>The Global Catalogue of Microorganisms (GCM) 10K type strain sequencing project: providing services to taxonomists for standard genome sequencing and annotation.</title>
        <authorList>
            <consortium name="The Broad Institute Genomics Platform"/>
            <consortium name="The Broad Institute Genome Sequencing Center for Infectious Disease"/>
            <person name="Wu L."/>
            <person name="Ma J."/>
        </authorList>
    </citation>
    <scope>NUCLEOTIDE SEQUENCE [LARGE SCALE GENOMIC DNA]</scope>
    <source>
        <strain evidence="4">JCM 15395</strain>
    </source>
</reference>
<dbReference type="InterPro" id="IPR052529">
    <property type="entry name" value="Bact_Transport_Assoc"/>
</dbReference>